<dbReference type="GO" id="GO:0043041">
    <property type="term" value="P:amino acid activation for nonribosomal peptide biosynthetic process"/>
    <property type="evidence" value="ECO:0007669"/>
    <property type="project" value="TreeGrafter"/>
</dbReference>
<dbReference type="InterPro" id="IPR020845">
    <property type="entry name" value="AMP-binding_CS"/>
</dbReference>
<organism evidence="3 4">
    <name type="scientific">Niastella caeni</name>
    <dbReference type="NCBI Taxonomy" id="2569763"/>
    <lineage>
        <taxon>Bacteria</taxon>
        <taxon>Pseudomonadati</taxon>
        <taxon>Bacteroidota</taxon>
        <taxon>Chitinophagia</taxon>
        <taxon>Chitinophagales</taxon>
        <taxon>Chitinophagaceae</taxon>
        <taxon>Niastella</taxon>
    </lineage>
</organism>
<dbReference type="AlphaFoldDB" id="A0A4S8I095"/>
<dbReference type="GO" id="GO:0005737">
    <property type="term" value="C:cytoplasm"/>
    <property type="evidence" value="ECO:0007669"/>
    <property type="project" value="TreeGrafter"/>
</dbReference>
<keyword evidence="4" id="KW-1185">Reference proteome</keyword>
<dbReference type="InterPro" id="IPR042099">
    <property type="entry name" value="ANL_N_sf"/>
</dbReference>
<evidence type="ECO:0000259" key="1">
    <source>
        <dbReference type="Pfam" id="PF00501"/>
    </source>
</evidence>
<feature type="domain" description="AMP-binding enzyme C-terminal" evidence="2">
    <location>
        <begin position="431"/>
        <end position="505"/>
    </location>
</feature>
<dbReference type="PANTHER" id="PTHR45527">
    <property type="entry name" value="NONRIBOSOMAL PEPTIDE SYNTHETASE"/>
    <property type="match status" value="1"/>
</dbReference>
<dbReference type="Gene3D" id="3.40.50.12780">
    <property type="entry name" value="N-terminal domain of ligase-like"/>
    <property type="match status" value="1"/>
</dbReference>
<dbReference type="InterPro" id="IPR045851">
    <property type="entry name" value="AMP-bd_C_sf"/>
</dbReference>
<dbReference type="Pfam" id="PF00501">
    <property type="entry name" value="AMP-binding"/>
    <property type="match status" value="1"/>
</dbReference>
<protein>
    <submittedName>
        <fullName evidence="3">D-alanine--poly(Phosphoribitol) ligase</fullName>
    </submittedName>
</protein>
<dbReference type="InterPro" id="IPR025110">
    <property type="entry name" value="AMP-bd_C"/>
</dbReference>
<dbReference type="PROSITE" id="PS00455">
    <property type="entry name" value="AMP_BINDING"/>
    <property type="match status" value="1"/>
</dbReference>
<name>A0A4S8I095_9BACT</name>
<comment type="caution">
    <text evidence="3">The sequence shown here is derived from an EMBL/GenBank/DDBJ whole genome shotgun (WGS) entry which is preliminary data.</text>
</comment>
<dbReference type="Gene3D" id="3.30.300.30">
    <property type="match status" value="1"/>
</dbReference>
<dbReference type="OrthoDB" id="4317020at2"/>
<dbReference type="GO" id="GO:0031177">
    <property type="term" value="F:phosphopantetheine binding"/>
    <property type="evidence" value="ECO:0007669"/>
    <property type="project" value="TreeGrafter"/>
</dbReference>
<dbReference type="RefSeq" id="WP_136576027.1">
    <property type="nucleotide sequence ID" value="NZ_STFF01000001.1"/>
</dbReference>
<dbReference type="Proteomes" id="UP000306918">
    <property type="component" value="Unassembled WGS sequence"/>
</dbReference>
<evidence type="ECO:0000313" key="3">
    <source>
        <dbReference type="EMBL" id="THU41538.1"/>
    </source>
</evidence>
<dbReference type="EMBL" id="STFF01000001">
    <property type="protein sequence ID" value="THU41538.1"/>
    <property type="molecule type" value="Genomic_DNA"/>
</dbReference>
<proteinExistence type="predicted"/>
<dbReference type="GO" id="GO:0016874">
    <property type="term" value="F:ligase activity"/>
    <property type="evidence" value="ECO:0007669"/>
    <property type="project" value="UniProtKB-KW"/>
</dbReference>
<dbReference type="Pfam" id="PF13193">
    <property type="entry name" value="AMP-binding_C"/>
    <property type="match status" value="1"/>
</dbReference>
<keyword evidence="3" id="KW-0436">Ligase</keyword>
<reference evidence="3 4" key="1">
    <citation type="submission" date="2019-04" db="EMBL/GenBank/DDBJ databases">
        <title>Niastella caeni sp. nov., isolated from activated sludge.</title>
        <authorList>
            <person name="Sheng M."/>
        </authorList>
    </citation>
    <scope>NUCLEOTIDE SEQUENCE [LARGE SCALE GENOMIC DNA]</scope>
    <source>
        <strain evidence="3 4">HX-2-15</strain>
    </source>
</reference>
<evidence type="ECO:0000259" key="2">
    <source>
        <dbReference type="Pfam" id="PF13193"/>
    </source>
</evidence>
<accession>A0A4S8I095</accession>
<feature type="domain" description="AMP-dependent synthetase/ligase" evidence="1">
    <location>
        <begin position="14"/>
        <end position="373"/>
    </location>
</feature>
<dbReference type="SUPFAM" id="SSF56801">
    <property type="entry name" value="Acetyl-CoA synthetase-like"/>
    <property type="match status" value="1"/>
</dbReference>
<dbReference type="InterPro" id="IPR000873">
    <property type="entry name" value="AMP-dep_synth/lig_dom"/>
</dbReference>
<dbReference type="GO" id="GO:0044550">
    <property type="term" value="P:secondary metabolite biosynthetic process"/>
    <property type="evidence" value="ECO:0007669"/>
    <property type="project" value="TreeGrafter"/>
</dbReference>
<dbReference type="PANTHER" id="PTHR45527:SF1">
    <property type="entry name" value="FATTY ACID SYNTHASE"/>
    <property type="match status" value="1"/>
</dbReference>
<gene>
    <name evidence="3" type="ORF">FAM09_05375</name>
</gene>
<sequence length="514" mass="57722">MHYQYNLGLGFYNIAEKHQSKTALRYPDGASYSYAEINQLSNQIARFLIQNNLSAGDVVAIFNEKSVFAYSLMLACLKTGIIYTNLDVSSPWARIEKILNTCLPKAVFFDREESETIGAFKKSFSKTPVFVLEHDDIKSKISALNKDNFQETSVVHGSTPAYIMFTSGSTGFPKGAVMTHNNVLNFIQWGKQTFDVTPEDVFTNANPIYFDNSVFDFYTSLYNGATLVPLSHELVKNARQLVQAINQSACTIWFSVPSLLVYLLTTKALSKNDFPSIKRISFGGEGFPKNKLKQLYDMFNDRITLYNVYGPTECTCICSSYIINAADFDNMNELAPLGNIAPNFGYEIIPIDAENENFGELALIGPCVGAGYYNDFERTSKSFVQNPKSKYNQLMYKTGDVVEKGSNGYLYFRGRIDNQIKHMGYRIELEEVEAAFSTLDYVDEIGVVYEKISAELGQIKAFVSLADKNKDTATLMADIKKLLPPYMVPRNITILDVLPKNANGKIDRKQLSNL</sequence>
<evidence type="ECO:0000313" key="4">
    <source>
        <dbReference type="Proteomes" id="UP000306918"/>
    </source>
</evidence>